<dbReference type="PANTHER" id="PTHR43386:SF1">
    <property type="entry name" value="D,D-DIPEPTIDE TRANSPORT SYSTEM PERMEASE PROTEIN DDPC-RELATED"/>
    <property type="match status" value="1"/>
</dbReference>
<evidence type="ECO:0000256" key="7">
    <source>
        <dbReference type="RuleBase" id="RU363032"/>
    </source>
</evidence>
<accession>K0B0H5</accession>
<dbReference type="eggNOG" id="COG1173">
    <property type="taxonomic scope" value="Bacteria"/>
</dbReference>
<dbReference type="SUPFAM" id="SSF161098">
    <property type="entry name" value="MetI-like"/>
    <property type="match status" value="1"/>
</dbReference>
<dbReference type="HOGENOM" id="CLU_028518_1_1_9"/>
<dbReference type="OrthoDB" id="9783218at2"/>
<name>K0B0H5_GOTA9</name>
<dbReference type="PANTHER" id="PTHR43386">
    <property type="entry name" value="OLIGOPEPTIDE TRANSPORT SYSTEM PERMEASE PROTEIN APPC"/>
    <property type="match status" value="1"/>
</dbReference>
<dbReference type="AlphaFoldDB" id="K0B0H5"/>
<keyword evidence="5 7" id="KW-1133">Transmembrane helix</keyword>
<reference evidence="9 10" key="1">
    <citation type="journal article" date="2012" name="PLoS ONE">
        <title>The purine-utilizing bacterium Clostridium acidurici 9a: a genome-guided metabolic reconsideration.</title>
        <authorList>
            <person name="Hartwich K."/>
            <person name="Poehlein A."/>
            <person name="Daniel R."/>
        </authorList>
    </citation>
    <scope>NUCLEOTIDE SEQUENCE [LARGE SCALE GENOMIC DNA]</scope>
    <source>
        <strain evidence="10">ATCC 7906 / DSM 604 / BCRC 14475 / CIP 104303 / KCTC 5404 / NCIMB 10678 / 9a</strain>
    </source>
</reference>
<evidence type="ECO:0000256" key="2">
    <source>
        <dbReference type="ARBA" id="ARBA00022448"/>
    </source>
</evidence>
<protein>
    <submittedName>
        <fullName evidence="9">Peptide ABC transporter permease protein</fullName>
    </submittedName>
</protein>
<dbReference type="InterPro" id="IPR050366">
    <property type="entry name" value="BP-dependent_transpt_permease"/>
</dbReference>
<dbReference type="CDD" id="cd06261">
    <property type="entry name" value="TM_PBP2"/>
    <property type="match status" value="1"/>
</dbReference>
<gene>
    <name evidence="9" type="ordered locus">Curi_c11370</name>
</gene>
<keyword evidence="10" id="KW-1185">Reference proteome</keyword>
<feature type="transmembrane region" description="Helical" evidence="7">
    <location>
        <begin position="109"/>
        <end position="134"/>
    </location>
</feature>
<dbReference type="GO" id="GO:0005886">
    <property type="term" value="C:plasma membrane"/>
    <property type="evidence" value="ECO:0007669"/>
    <property type="project" value="UniProtKB-SubCell"/>
</dbReference>
<evidence type="ECO:0000256" key="4">
    <source>
        <dbReference type="ARBA" id="ARBA00022692"/>
    </source>
</evidence>
<dbReference type="InterPro" id="IPR000515">
    <property type="entry name" value="MetI-like"/>
</dbReference>
<dbReference type="Proteomes" id="UP000006094">
    <property type="component" value="Chromosome"/>
</dbReference>
<evidence type="ECO:0000256" key="1">
    <source>
        <dbReference type="ARBA" id="ARBA00004651"/>
    </source>
</evidence>
<sequence length="278" mass="30451">MILGLTFLIALSLLIVVGSYILKFDPYNMSVTERLKPPSSIHFFGTDEFGRDLFTRIIYGGRISMSVGLSVTLISSCIGLIIGLYASYYRRLDNIFMRICDGMMAIPGILLAIALMSAFGSSVVNVIIALSIVYTPSTARIVRSQALVIKEQTYIEAIRSQGAGTFRIIWGHIAPNVLSPLIVQATYIFAESIMSEAALSFLGAGVPAPEPSWGNIVQSGKIAITKAWWLVVMPSVFIVLSVLSLNLVGDGFRDFIDPSVVFTRKKLSRKLKDKKESN</sequence>
<comment type="subcellular location">
    <subcellularLocation>
        <location evidence="1 7">Cell membrane</location>
        <topology evidence="1 7">Multi-pass membrane protein</topology>
    </subcellularLocation>
</comment>
<evidence type="ECO:0000256" key="3">
    <source>
        <dbReference type="ARBA" id="ARBA00022475"/>
    </source>
</evidence>
<evidence type="ECO:0000313" key="9">
    <source>
        <dbReference type="EMBL" id="AFS78151.1"/>
    </source>
</evidence>
<evidence type="ECO:0000256" key="6">
    <source>
        <dbReference type="ARBA" id="ARBA00023136"/>
    </source>
</evidence>
<evidence type="ECO:0000256" key="5">
    <source>
        <dbReference type="ARBA" id="ARBA00022989"/>
    </source>
</evidence>
<dbReference type="Pfam" id="PF00528">
    <property type="entry name" value="BPD_transp_1"/>
    <property type="match status" value="1"/>
</dbReference>
<dbReference type="GO" id="GO:0055085">
    <property type="term" value="P:transmembrane transport"/>
    <property type="evidence" value="ECO:0007669"/>
    <property type="project" value="InterPro"/>
</dbReference>
<dbReference type="InterPro" id="IPR035906">
    <property type="entry name" value="MetI-like_sf"/>
</dbReference>
<evidence type="ECO:0000313" key="10">
    <source>
        <dbReference type="Proteomes" id="UP000006094"/>
    </source>
</evidence>
<feature type="transmembrane region" description="Helical" evidence="7">
    <location>
        <begin position="227"/>
        <end position="248"/>
    </location>
</feature>
<dbReference type="EMBL" id="CP003326">
    <property type="protein sequence ID" value="AFS78151.1"/>
    <property type="molecule type" value="Genomic_DNA"/>
</dbReference>
<dbReference type="Gene3D" id="1.10.3720.10">
    <property type="entry name" value="MetI-like"/>
    <property type="match status" value="1"/>
</dbReference>
<evidence type="ECO:0000259" key="8">
    <source>
        <dbReference type="PROSITE" id="PS50928"/>
    </source>
</evidence>
<keyword evidence="3" id="KW-1003">Cell membrane</keyword>
<dbReference type="STRING" id="1128398.Curi_c11370"/>
<keyword evidence="2 7" id="KW-0813">Transport</keyword>
<keyword evidence="6 7" id="KW-0472">Membrane</keyword>
<proteinExistence type="inferred from homology"/>
<feature type="domain" description="ABC transmembrane type-1" evidence="8">
    <location>
        <begin position="65"/>
        <end position="249"/>
    </location>
</feature>
<dbReference type="RefSeq" id="WP_014967288.1">
    <property type="nucleotide sequence ID" value="NC_018664.1"/>
</dbReference>
<dbReference type="KEGG" id="cad:Curi_c11370"/>
<dbReference type="PATRIC" id="fig|1128398.3.peg.1146"/>
<organism evidence="9 10">
    <name type="scientific">Gottschalkia acidurici (strain ATCC 7906 / DSM 604 / BCRC 14475 / CIP 104303 / KCTC 5404 / NCIMB 10678 / 9a)</name>
    <name type="common">Clostridium acidurici</name>
    <dbReference type="NCBI Taxonomy" id="1128398"/>
    <lineage>
        <taxon>Bacteria</taxon>
        <taxon>Bacillati</taxon>
        <taxon>Bacillota</taxon>
        <taxon>Tissierellia</taxon>
        <taxon>Tissierellales</taxon>
        <taxon>Gottschalkiaceae</taxon>
        <taxon>Gottschalkia</taxon>
    </lineage>
</organism>
<dbReference type="PROSITE" id="PS50928">
    <property type="entry name" value="ABC_TM1"/>
    <property type="match status" value="1"/>
</dbReference>
<comment type="similarity">
    <text evidence="7">Belongs to the binding-protein-dependent transport system permease family.</text>
</comment>
<feature type="transmembrane region" description="Helical" evidence="7">
    <location>
        <begin position="63"/>
        <end position="88"/>
    </location>
</feature>
<keyword evidence="4 7" id="KW-0812">Transmembrane</keyword>